<evidence type="ECO:0000259" key="1">
    <source>
        <dbReference type="PROSITE" id="PS50943"/>
    </source>
</evidence>
<dbReference type="InterPro" id="IPR043917">
    <property type="entry name" value="DUF5753"/>
</dbReference>
<dbReference type="AlphaFoldDB" id="A0A7K3SAQ5"/>
<dbReference type="PROSITE" id="PS50943">
    <property type="entry name" value="HTH_CROC1"/>
    <property type="match status" value="1"/>
</dbReference>
<accession>A0A7K3SAQ5</accession>
<dbReference type="CDD" id="cd00093">
    <property type="entry name" value="HTH_XRE"/>
    <property type="match status" value="1"/>
</dbReference>
<protein>
    <submittedName>
        <fullName evidence="2">Helix-turn-helix domain-containing protein</fullName>
    </submittedName>
</protein>
<proteinExistence type="predicted"/>
<dbReference type="SUPFAM" id="SSF47413">
    <property type="entry name" value="lambda repressor-like DNA-binding domains"/>
    <property type="match status" value="1"/>
</dbReference>
<dbReference type="SMART" id="SM00530">
    <property type="entry name" value="HTH_XRE"/>
    <property type="match status" value="1"/>
</dbReference>
<dbReference type="InterPro" id="IPR010982">
    <property type="entry name" value="Lambda_DNA-bd_dom_sf"/>
</dbReference>
<sequence length="286" mass="32127">MTIVSIDQAKKALGSQLRALRRQRGISARELAALAGWHESKCSKIENGKSMPSEADIRLWARLCHAADQADDLISAAAGIKDMYVQWRHMEVPGLRSAQNKVLPVWENTSAFQAYSHSLIPGPLQTREYTRTVLTSIKVRRSLVVDDVDAAVDARMRKQELLHDSNRTFRILIEECVLRNRIGGPDVAVRQMARLVDVSTLPNIELGIIPENGDTVVRDQMWPVEDFWIFDHKMVNVELVAAYMTFTTEHEVRLYEQAFSELSELAVFGKEARSLIATALKDTAGG</sequence>
<feature type="domain" description="HTH cro/C1-type" evidence="1">
    <location>
        <begin position="17"/>
        <end position="73"/>
    </location>
</feature>
<dbReference type="EMBL" id="JAAGMP010001851">
    <property type="protein sequence ID" value="NEC24597.1"/>
    <property type="molecule type" value="Genomic_DNA"/>
</dbReference>
<dbReference type="Gene3D" id="1.10.260.40">
    <property type="entry name" value="lambda repressor-like DNA-binding domains"/>
    <property type="match status" value="1"/>
</dbReference>
<dbReference type="GO" id="GO:0003677">
    <property type="term" value="F:DNA binding"/>
    <property type="evidence" value="ECO:0007669"/>
    <property type="project" value="InterPro"/>
</dbReference>
<evidence type="ECO:0000313" key="3">
    <source>
        <dbReference type="Proteomes" id="UP000469670"/>
    </source>
</evidence>
<evidence type="ECO:0000313" key="2">
    <source>
        <dbReference type="EMBL" id="NEC24597.1"/>
    </source>
</evidence>
<comment type="caution">
    <text evidence="2">The sequence shown here is derived from an EMBL/GenBank/DDBJ whole genome shotgun (WGS) entry which is preliminary data.</text>
</comment>
<organism evidence="2 3">
    <name type="scientific">Streptomyces parvus</name>
    <dbReference type="NCBI Taxonomy" id="66428"/>
    <lineage>
        <taxon>Bacteria</taxon>
        <taxon>Bacillati</taxon>
        <taxon>Actinomycetota</taxon>
        <taxon>Actinomycetes</taxon>
        <taxon>Kitasatosporales</taxon>
        <taxon>Streptomycetaceae</taxon>
        <taxon>Streptomyces</taxon>
    </lineage>
</organism>
<reference evidence="2 3" key="1">
    <citation type="submission" date="2020-01" db="EMBL/GenBank/DDBJ databases">
        <title>Insect and environment-associated Actinomycetes.</title>
        <authorList>
            <person name="Currrie C."/>
            <person name="Chevrette M."/>
            <person name="Carlson C."/>
            <person name="Stubbendieck R."/>
            <person name="Wendt-Pienkowski E."/>
        </authorList>
    </citation>
    <scope>NUCLEOTIDE SEQUENCE [LARGE SCALE GENOMIC DNA]</scope>
    <source>
        <strain evidence="2 3">SID7590</strain>
    </source>
</reference>
<name>A0A7K3SAQ5_9ACTN</name>
<dbReference type="RefSeq" id="WP_164209381.1">
    <property type="nucleotide sequence ID" value="NZ_JAAGMP010001851.1"/>
</dbReference>
<dbReference type="Pfam" id="PF13560">
    <property type="entry name" value="HTH_31"/>
    <property type="match status" value="1"/>
</dbReference>
<dbReference type="Pfam" id="PF19054">
    <property type="entry name" value="DUF5753"/>
    <property type="match status" value="1"/>
</dbReference>
<dbReference type="Proteomes" id="UP000469670">
    <property type="component" value="Unassembled WGS sequence"/>
</dbReference>
<dbReference type="InterPro" id="IPR001387">
    <property type="entry name" value="Cro/C1-type_HTH"/>
</dbReference>
<gene>
    <name evidence="2" type="ORF">G3I50_41090</name>
</gene>